<dbReference type="RefSeq" id="WP_138368151.1">
    <property type="nucleotide sequence ID" value="NZ_VCEJ01000008.1"/>
</dbReference>
<evidence type="ECO:0000256" key="9">
    <source>
        <dbReference type="ARBA" id="ARBA00074221"/>
    </source>
</evidence>
<dbReference type="GO" id="GO:0030170">
    <property type="term" value="F:pyridoxal phosphate binding"/>
    <property type="evidence" value="ECO:0007669"/>
    <property type="project" value="TreeGrafter"/>
</dbReference>
<dbReference type="OrthoDB" id="9810913at2"/>
<dbReference type="CDD" id="cd00616">
    <property type="entry name" value="AHBA_syn"/>
    <property type="match status" value="1"/>
</dbReference>
<dbReference type="GO" id="GO:0000271">
    <property type="term" value="P:polysaccharide biosynthetic process"/>
    <property type="evidence" value="ECO:0007669"/>
    <property type="project" value="TreeGrafter"/>
</dbReference>
<dbReference type="PIRSF" id="PIRSF000390">
    <property type="entry name" value="PLP_StrS"/>
    <property type="match status" value="1"/>
</dbReference>
<evidence type="ECO:0000256" key="5">
    <source>
        <dbReference type="ARBA" id="ARBA00022898"/>
    </source>
</evidence>
<evidence type="ECO:0000256" key="11">
    <source>
        <dbReference type="PIRSR" id="PIRSR000390-2"/>
    </source>
</evidence>
<keyword evidence="4 13" id="KW-0808">Transferase</keyword>
<dbReference type="EC" id="2.6.1.102" evidence="8"/>
<dbReference type="AlphaFoldDB" id="A0A5R9KP37"/>
<dbReference type="SUPFAM" id="SSF53383">
    <property type="entry name" value="PLP-dependent transferases"/>
    <property type="match status" value="1"/>
</dbReference>
<evidence type="ECO:0000256" key="4">
    <source>
        <dbReference type="ARBA" id="ARBA00022679"/>
    </source>
</evidence>
<evidence type="ECO:0000256" key="8">
    <source>
        <dbReference type="ARBA" id="ARBA00066317"/>
    </source>
</evidence>
<dbReference type="InterPro" id="IPR000653">
    <property type="entry name" value="DegT/StrS_aminotransferase"/>
</dbReference>
<comment type="similarity">
    <text evidence="6 12">Belongs to the DegT/DnrJ/EryC1 family.</text>
</comment>
<comment type="pathway">
    <text evidence="2">Bacterial outer membrane biogenesis; LPS O-antigen biosynthesis.</text>
</comment>
<evidence type="ECO:0000313" key="14">
    <source>
        <dbReference type="Proteomes" id="UP000306402"/>
    </source>
</evidence>
<name>A0A5R9KP37_9BACT</name>
<evidence type="ECO:0000313" key="13">
    <source>
        <dbReference type="EMBL" id="TLU98051.1"/>
    </source>
</evidence>
<dbReference type="EMBL" id="VCEJ01000008">
    <property type="protein sequence ID" value="TLU98051.1"/>
    <property type="molecule type" value="Genomic_DNA"/>
</dbReference>
<dbReference type="InterPro" id="IPR015424">
    <property type="entry name" value="PyrdxlP-dep_Trfase"/>
</dbReference>
<dbReference type="InterPro" id="IPR015421">
    <property type="entry name" value="PyrdxlP-dep_Trfase_major"/>
</dbReference>
<dbReference type="InterPro" id="IPR015422">
    <property type="entry name" value="PyrdxlP-dep_Trfase_small"/>
</dbReference>
<evidence type="ECO:0000256" key="7">
    <source>
        <dbReference type="ARBA" id="ARBA00051587"/>
    </source>
</evidence>
<reference evidence="13 14" key="1">
    <citation type="submission" date="2019-05" db="EMBL/GenBank/DDBJ databases">
        <authorList>
            <person name="Qu J.-H."/>
        </authorList>
    </citation>
    <scope>NUCLEOTIDE SEQUENCE [LARGE SCALE GENOMIC DNA]</scope>
    <source>
        <strain evidence="13 14">T17</strain>
    </source>
</reference>
<dbReference type="Gene3D" id="3.40.640.10">
    <property type="entry name" value="Type I PLP-dependent aspartate aminotransferase-like (Major domain)"/>
    <property type="match status" value="1"/>
</dbReference>
<dbReference type="PANTHER" id="PTHR30244:SF34">
    <property type="entry name" value="DTDP-4-AMINO-4,6-DIDEOXYGALACTOSE TRANSAMINASE"/>
    <property type="match status" value="1"/>
</dbReference>
<dbReference type="Gene3D" id="3.90.1150.10">
    <property type="entry name" value="Aspartate Aminotransferase, domain 1"/>
    <property type="match status" value="1"/>
</dbReference>
<feature type="modified residue" description="N6-(pyridoxal phosphate)lysine" evidence="11">
    <location>
        <position position="190"/>
    </location>
</feature>
<keyword evidence="14" id="KW-1185">Reference proteome</keyword>
<comment type="caution">
    <text evidence="13">The sequence shown here is derived from an EMBL/GenBank/DDBJ whole genome shotgun (WGS) entry which is preliminary data.</text>
</comment>
<evidence type="ECO:0000256" key="1">
    <source>
        <dbReference type="ARBA" id="ARBA00001933"/>
    </source>
</evidence>
<gene>
    <name evidence="13" type="ORF">FEN17_25025</name>
</gene>
<dbReference type="Proteomes" id="UP000306402">
    <property type="component" value="Unassembled WGS sequence"/>
</dbReference>
<dbReference type="PANTHER" id="PTHR30244">
    <property type="entry name" value="TRANSAMINASE"/>
    <property type="match status" value="1"/>
</dbReference>
<accession>A0A5R9KP37</accession>
<dbReference type="GO" id="GO:0102933">
    <property type="term" value="F:GDP-4-dehydro-6-deoxy-D-mannose-4-aminotransferase activity"/>
    <property type="evidence" value="ECO:0007669"/>
    <property type="project" value="UniProtKB-EC"/>
</dbReference>
<feature type="active site" description="Proton acceptor" evidence="10">
    <location>
        <position position="190"/>
    </location>
</feature>
<proteinExistence type="inferred from homology"/>
<dbReference type="Pfam" id="PF01041">
    <property type="entry name" value="DegT_DnrJ_EryC1"/>
    <property type="match status" value="1"/>
</dbReference>
<comment type="catalytic activity">
    <reaction evidence="7">
        <text>GDP-alpha-D-perosamine + 2-oxoglutarate = GDP-4-dehydro-alpha-D-rhamnose + L-glutamate</text>
        <dbReference type="Rhea" id="RHEA:36779"/>
        <dbReference type="ChEBI" id="CHEBI:16810"/>
        <dbReference type="ChEBI" id="CHEBI:29985"/>
        <dbReference type="ChEBI" id="CHEBI:57964"/>
        <dbReference type="ChEBI" id="CHEBI:73996"/>
        <dbReference type="EC" id="2.6.1.102"/>
    </reaction>
</comment>
<organism evidence="13 14">
    <name type="scientific">Dyadobacter luticola</name>
    <dbReference type="NCBI Taxonomy" id="1979387"/>
    <lineage>
        <taxon>Bacteria</taxon>
        <taxon>Pseudomonadati</taxon>
        <taxon>Bacteroidota</taxon>
        <taxon>Cytophagia</taxon>
        <taxon>Cytophagales</taxon>
        <taxon>Spirosomataceae</taxon>
        <taxon>Dyadobacter</taxon>
    </lineage>
</organism>
<evidence type="ECO:0000256" key="3">
    <source>
        <dbReference type="ARBA" id="ARBA00022576"/>
    </source>
</evidence>
<evidence type="ECO:0000256" key="10">
    <source>
        <dbReference type="PIRSR" id="PIRSR000390-1"/>
    </source>
</evidence>
<dbReference type="FunFam" id="3.40.640.10:FF:000090">
    <property type="entry name" value="Pyridoxal phosphate-dependent aminotransferase"/>
    <property type="match status" value="1"/>
</dbReference>
<evidence type="ECO:0000256" key="12">
    <source>
        <dbReference type="RuleBase" id="RU004508"/>
    </source>
</evidence>
<keyword evidence="5 11" id="KW-0663">Pyridoxal phosphate</keyword>
<keyword evidence="3 13" id="KW-0032">Aminotransferase</keyword>
<evidence type="ECO:0000256" key="6">
    <source>
        <dbReference type="ARBA" id="ARBA00037999"/>
    </source>
</evidence>
<comment type="cofactor">
    <cofactor evidence="1">
        <name>pyridoxal 5'-phosphate</name>
        <dbReference type="ChEBI" id="CHEBI:597326"/>
    </cofactor>
</comment>
<evidence type="ECO:0000256" key="2">
    <source>
        <dbReference type="ARBA" id="ARBA00005125"/>
    </source>
</evidence>
<sequence>MTPRIWLSPPHMNGHEMKYIQEAFDTNWIAPIGPNIDAFENNLREYTGAKNVVALASGTAALHLALCVLGIQSGDLVLCQSLTFAASANPITYLNAIPVFIDSEPDTWNVCPDALENAIKHYQRIGKKPKAVICVHLYGMPCKILDIKSICEKYGLVLIEDAAEALGSEYEGQKLGTFGDLGIFSFNGNKIITTSGGGALVSSNQKYIEKARYLATQAREPVPHFEHKEIGYNYRMSNISAGIGRGQMEVLPERVLQRRRNFAVYKRHLGGVENIRFQEEPPAAFSNRWLTALLLSETSESVTPEKIRLALEARNIESRPLWKPMHLQPVFTKCEYWGGEVAENLFRRGLCLPSGSDLSESSIFEICEVISLTL</sequence>
<protein>
    <recommendedName>
        <fullName evidence="9">GDP-perosamine synthase</fullName>
        <ecNumber evidence="8">2.6.1.102</ecNumber>
    </recommendedName>
</protein>